<keyword evidence="10 14" id="KW-0697">Rotamase</keyword>
<feature type="domain" description="PPIase FKBP-type" evidence="17">
    <location>
        <begin position="94"/>
        <end position="182"/>
    </location>
</feature>
<feature type="compositionally biased region" description="Basic and acidic residues" evidence="16">
    <location>
        <begin position="488"/>
        <end position="518"/>
    </location>
</feature>
<dbReference type="SUPFAM" id="SSF48452">
    <property type="entry name" value="TPR-like"/>
    <property type="match status" value="1"/>
</dbReference>
<evidence type="ECO:0000313" key="19">
    <source>
        <dbReference type="Proteomes" id="UP000287033"/>
    </source>
</evidence>
<evidence type="ECO:0000256" key="6">
    <source>
        <dbReference type="ARBA" id="ARBA00022553"/>
    </source>
</evidence>
<dbReference type="FunFam" id="1.25.40.10:FF:000008">
    <property type="entry name" value="Peptidylprolyl isomerase"/>
    <property type="match status" value="1"/>
</dbReference>
<proteinExistence type="predicted"/>
<dbReference type="GO" id="GO:0005634">
    <property type="term" value="C:nucleus"/>
    <property type="evidence" value="ECO:0007669"/>
    <property type="project" value="UniProtKB-SubCell"/>
</dbReference>
<comment type="caution">
    <text evidence="18">The sequence shown here is derived from an EMBL/GenBank/DDBJ whole genome shotgun (WGS) entry which is preliminary data.</text>
</comment>
<dbReference type="InterPro" id="IPR001179">
    <property type="entry name" value="PPIase_FKBP_dom"/>
</dbReference>
<dbReference type="Pfam" id="PF13174">
    <property type="entry name" value="TPR_6"/>
    <property type="match status" value="1"/>
</dbReference>
<evidence type="ECO:0000256" key="9">
    <source>
        <dbReference type="ARBA" id="ARBA00022990"/>
    </source>
</evidence>
<evidence type="ECO:0000256" key="16">
    <source>
        <dbReference type="SAM" id="MobiDB-lite"/>
    </source>
</evidence>
<dbReference type="AlphaFoldDB" id="A0A401SZG5"/>
<keyword evidence="19" id="KW-1185">Reference proteome</keyword>
<dbReference type="PROSITE" id="PS50005">
    <property type="entry name" value="TPR"/>
    <property type="match status" value="2"/>
</dbReference>
<evidence type="ECO:0000256" key="1">
    <source>
        <dbReference type="ARBA" id="ARBA00000971"/>
    </source>
</evidence>
<organism evidence="18 19">
    <name type="scientific">Chiloscyllium punctatum</name>
    <name type="common">Brownbanded bambooshark</name>
    <name type="synonym">Hemiscyllium punctatum</name>
    <dbReference type="NCBI Taxonomy" id="137246"/>
    <lineage>
        <taxon>Eukaryota</taxon>
        <taxon>Metazoa</taxon>
        <taxon>Chordata</taxon>
        <taxon>Craniata</taxon>
        <taxon>Vertebrata</taxon>
        <taxon>Chondrichthyes</taxon>
        <taxon>Elasmobranchii</taxon>
        <taxon>Galeomorphii</taxon>
        <taxon>Galeoidea</taxon>
        <taxon>Orectolobiformes</taxon>
        <taxon>Hemiscylliidae</taxon>
        <taxon>Chiloscyllium</taxon>
    </lineage>
</organism>
<dbReference type="Pfam" id="PF00254">
    <property type="entry name" value="FKBP_C"/>
    <property type="match status" value="2"/>
</dbReference>
<dbReference type="EMBL" id="BEZZ01000741">
    <property type="protein sequence ID" value="GCC35775.1"/>
    <property type="molecule type" value="Genomic_DNA"/>
</dbReference>
<dbReference type="FunFam" id="3.10.50.40:FF:000011">
    <property type="entry name" value="Peptidylprolyl isomerase"/>
    <property type="match status" value="1"/>
</dbReference>
<keyword evidence="8 15" id="KW-0802">TPR repeat</keyword>
<dbReference type="Proteomes" id="UP000287033">
    <property type="component" value="Unassembled WGS sequence"/>
</dbReference>
<evidence type="ECO:0000256" key="4">
    <source>
        <dbReference type="ARBA" id="ARBA00013194"/>
    </source>
</evidence>
<evidence type="ECO:0000259" key="17">
    <source>
        <dbReference type="PROSITE" id="PS50059"/>
    </source>
</evidence>
<keyword evidence="9" id="KW-0007">Acetylation</keyword>
<feature type="domain" description="PPIase FKBP-type" evidence="17">
    <location>
        <begin position="211"/>
        <end position="297"/>
    </location>
</feature>
<dbReference type="SUPFAM" id="SSF54534">
    <property type="entry name" value="FKBP-like"/>
    <property type="match status" value="2"/>
</dbReference>
<evidence type="ECO:0000256" key="8">
    <source>
        <dbReference type="ARBA" id="ARBA00022803"/>
    </source>
</evidence>
<keyword evidence="11" id="KW-0143">Chaperone</keyword>
<evidence type="ECO:0000256" key="15">
    <source>
        <dbReference type="PROSITE-ProRule" id="PRU00339"/>
    </source>
</evidence>
<dbReference type="OrthoDB" id="433738at2759"/>
<comment type="subcellular location">
    <subcellularLocation>
        <location evidence="3">Cytoplasm</location>
    </subcellularLocation>
    <subcellularLocation>
        <location evidence="2">Nucleus</location>
    </subcellularLocation>
</comment>
<keyword evidence="5" id="KW-0963">Cytoplasm</keyword>
<evidence type="ECO:0000256" key="12">
    <source>
        <dbReference type="ARBA" id="ARBA00023235"/>
    </source>
</evidence>
<evidence type="ECO:0000256" key="11">
    <source>
        <dbReference type="ARBA" id="ARBA00023186"/>
    </source>
</evidence>
<dbReference type="Gene3D" id="1.25.40.10">
    <property type="entry name" value="Tetratricopeptide repeat domain"/>
    <property type="match status" value="1"/>
</dbReference>
<feature type="repeat" description="TPR" evidence="15">
    <location>
        <begin position="363"/>
        <end position="396"/>
    </location>
</feature>
<dbReference type="SMART" id="SM00028">
    <property type="entry name" value="TPR"/>
    <property type="match status" value="3"/>
</dbReference>
<feature type="repeat" description="TPR" evidence="15">
    <location>
        <begin position="397"/>
        <end position="430"/>
    </location>
</feature>
<dbReference type="Pfam" id="PF13181">
    <property type="entry name" value="TPR_8"/>
    <property type="match status" value="1"/>
</dbReference>
<reference evidence="18 19" key="1">
    <citation type="journal article" date="2018" name="Nat. Ecol. Evol.">
        <title>Shark genomes provide insights into elasmobranch evolution and the origin of vertebrates.</title>
        <authorList>
            <person name="Hara Y"/>
            <person name="Yamaguchi K"/>
            <person name="Onimaru K"/>
            <person name="Kadota M"/>
            <person name="Koyanagi M"/>
            <person name="Keeley SD"/>
            <person name="Tatsumi K"/>
            <person name="Tanaka K"/>
            <person name="Motone F"/>
            <person name="Kageyama Y"/>
            <person name="Nozu R"/>
            <person name="Adachi N"/>
            <person name="Nishimura O"/>
            <person name="Nakagawa R"/>
            <person name="Tanegashima C"/>
            <person name="Kiyatake I"/>
            <person name="Matsumoto R"/>
            <person name="Murakumo K"/>
            <person name="Nishida K"/>
            <person name="Terakita A"/>
            <person name="Kuratani S"/>
            <person name="Sato K"/>
            <person name="Hyodo S Kuraku.S."/>
        </authorList>
    </citation>
    <scope>NUCLEOTIDE SEQUENCE [LARGE SCALE GENOMIC DNA]</scope>
</reference>
<dbReference type="OMA" id="RLSCNLN"/>
<dbReference type="FunFam" id="3.10.50.40:FF:000013">
    <property type="entry name" value="Peptidylprolyl isomerase"/>
    <property type="match status" value="1"/>
</dbReference>
<comment type="catalytic activity">
    <reaction evidence="1 14">
        <text>[protein]-peptidylproline (omega=180) = [protein]-peptidylproline (omega=0)</text>
        <dbReference type="Rhea" id="RHEA:16237"/>
        <dbReference type="Rhea" id="RHEA-COMP:10747"/>
        <dbReference type="Rhea" id="RHEA-COMP:10748"/>
        <dbReference type="ChEBI" id="CHEBI:83833"/>
        <dbReference type="ChEBI" id="CHEBI:83834"/>
        <dbReference type="EC" id="5.2.1.8"/>
    </reaction>
</comment>
<dbReference type="InterPro" id="IPR046357">
    <property type="entry name" value="PPIase_dom_sf"/>
</dbReference>
<evidence type="ECO:0000313" key="18">
    <source>
        <dbReference type="EMBL" id="GCC35775.1"/>
    </source>
</evidence>
<evidence type="ECO:0000256" key="5">
    <source>
        <dbReference type="ARBA" id="ARBA00022490"/>
    </source>
</evidence>
<dbReference type="PANTHER" id="PTHR46512:SF9">
    <property type="entry name" value="PEPTIDYLPROLYL ISOMERASE"/>
    <property type="match status" value="1"/>
</dbReference>
<keyword evidence="12 14" id="KW-0413">Isomerase</keyword>
<gene>
    <name evidence="18" type="ORF">chiPu_0014263</name>
</gene>
<dbReference type="InterPro" id="IPR011990">
    <property type="entry name" value="TPR-like_helical_dom_sf"/>
</dbReference>
<sequence length="518" mass="58061">MGRLCFYSSPSGGAVYGRRDNIVEVEHRREKGIDRLFIYFFAKPTVLSRTMTAGEEKTDQQIPIEGEDISPKKDGGVLKLIKKDGTGEETPMTGDKVSVHYTGVLLDGTKFDSSRDRDDYFTFDLGKGQVIKAWDIAVATMKINEVCQIICKPEYAYGSAGSPPKIPPNATLVFEIELFEIKGEDLSEDEDGGIIRRIRKKGESYSKPNEGASVEIHLEGNYQGTVFDSRDLSFIIGDGEEHSVPPGIEKALQEMEKGEEAVISLKPKYGFGEAGNPKLNVPPSANLVYEIVLKNFEKAKESWEMNIDEKLEQSAIVKEKGTVYFKVGKYKQATIHYKKIVSWLEHENGLSEENLKQSNALRLAAHLNLAMCYIKMDENLQAVENCEKALGLDPNNEKALFRMGEARLAMNDYELAKENFQKLVQLYPNKAAKVQIGICQKKIREQLDLEKKIYAKMFPKFANTDSKQEVVLKTQSEKEAAVVITEEEANKENLDEGGKGEPMETETIHKSQELDATA</sequence>
<dbReference type="PROSITE" id="PS50059">
    <property type="entry name" value="FKBP_PPIASE"/>
    <property type="match status" value="2"/>
</dbReference>
<dbReference type="InterPro" id="IPR050754">
    <property type="entry name" value="FKBP4/5/8-like"/>
</dbReference>
<name>A0A401SZG5_CHIPU</name>
<dbReference type="PANTHER" id="PTHR46512">
    <property type="entry name" value="PEPTIDYLPROLYL ISOMERASE"/>
    <property type="match status" value="1"/>
</dbReference>
<evidence type="ECO:0000256" key="14">
    <source>
        <dbReference type="PROSITE-ProRule" id="PRU00277"/>
    </source>
</evidence>
<dbReference type="GO" id="GO:0005737">
    <property type="term" value="C:cytoplasm"/>
    <property type="evidence" value="ECO:0007669"/>
    <property type="project" value="UniProtKB-SubCell"/>
</dbReference>
<protein>
    <recommendedName>
        <fullName evidence="4 14">peptidylprolyl isomerase</fullName>
        <ecNumber evidence="4 14">5.2.1.8</ecNumber>
    </recommendedName>
</protein>
<evidence type="ECO:0000256" key="13">
    <source>
        <dbReference type="ARBA" id="ARBA00023242"/>
    </source>
</evidence>
<dbReference type="STRING" id="137246.A0A401SZG5"/>
<feature type="region of interest" description="Disordered" evidence="16">
    <location>
        <begin position="485"/>
        <end position="518"/>
    </location>
</feature>
<evidence type="ECO:0000256" key="7">
    <source>
        <dbReference type="ARBA" id="ARBA00022737"/>
    </source>
</evidence>
<dbReference type="EC" id="5.2.1.8" evidence="4 14"/>
<dbReference type="InterPro" id="IPR019734">
    <property type="entry name" value="TPR_rpt"/>
</dbReference>
<dbReference type="Gene3D" id="3.10.50.40">
    <property type="match status" value="2"/>
</dbReference>
<keyword evidence="6" id="KW-0597">Phosphoprotein</keyword>
<evidence type="ECO:0000256" key="3">
    <source>
        <dbReference type="ARBA" id="ARBA00004496"/>
    </source>
</evidence>
<keyword evidence="7" id="KW-0677">Repeat</keyword>
<keyword evidence="13" id="KW-0539">Nucleus</keyword>
<dbReference type="GO" id="GO:0003755">
    <property type="term" value="F:peptidyl-prolyl cis-trans isomerase activity"/>
    <property type="evidence" value="ECO:0007669"/>
    <property type="project" value="UniProtKB-KW"/>
</dbReference>
<accession>A0A401SZG5</accession>
<evidence type="ECO:0000256" key="10">
    <source>
        <dbReference type="ARBA" id="ARBA00023110"/>
    </source>
</evidence>
<evidence type="ECO:0000256" key="2">
    <source>
        <dbReference type="ARBA" id="ARBA00004123"/>
    </source>
</evidence>